<dbReference type="PANTHER" id="PTHR47135:SF1">
    <property type="entry name" value="FIBRONECTIN TYPE III DOMAIN-CONTAINING PROTEIN 7"/>
    <property type="match status" value="1"/>
</dbReference>
<evidence type="ECO:0000313" key="4">
    <source>
        <dbReference type="EMBL" id="QNR65097.1"/>
    </source>
</evidence>
<evidence type="ECO:0000313" key="5">
    <source>
        <dbReference type="Proteomes" id="UP000516384"/>
    </source>
</evidence>
<evidence type="ECO:0000256" key="1">
    <source>
        <dbReference type="SAM" id="MobiDB-lite"/>
    </source>
</evidence>
<evidence type="ECO:0000259" key="3">
    <source>
        <dbReference type="PROSITE" id="PS51272"/>
    </source>
</evidence>
<name>A0A7H0Y1Y9_9BACL</name>
<dbReference type="InterPro" id="IPR003961">
    <property type="entry name" value="FN3_dom"/>
</dbReference>
<feature type="domain" description="Fibronectin type-III" evidence="2">
    <location>
        <begin position="905"/>
        <end position="996"/>
    </location>
</feature>
<feature type="domain" description="Fibronectin type-III" evidence="2">
    <location>
        <begin position="997"/>
        <end position="1087"/>
    </location>
</feature>
<dbReference type="InterPro" id="IPR001119">
    <property type="entry name" value="SLH_dom"/>
</dbReference>
<dbReference type="EMBL" id="CP061172">
    <property type="protein sequence ID" value="QNR65097.1"/>
    <property type="molecule type" value="Genomic_DNA"/>
</dbReference>
<dbReference type="SMART" id="SM00060">
    <property type="entry name" value="FN3"/>
    <property type="match status" value="8"/>
</dbReference>
<accession>A0A7H0Y1Y9</accession>
<dbReference type="PANTHER" id="PTHR47135">
    <property type="entry name" value="FIBRONECTIN TYPE III DOMAIN-CONTAINING PROTEIN 7"/>
    <property type="match status" value="1"/>
</dbReference>
<dbReference type="SUPFAM" id="SSF49265">
    <property type="entry name" value="Fibronectin type III"/>
    <property type="match status" value="4"/>
</dbReference>
<dbReference type="Gene3D" id="2.60.40.10">
    <property type="entry name" value="Immunoglobulins"/>
    <property type="match status" value="6"/>
</dbReference>
<reference evidence="4 5" key="1">
    <citation type="submission" date="2020-09" db="EMBL/GenBank/DDBJ databases">
        <title>Characterization of Paenibacillus peoriae strain ZF390 with broad-spectrum antimicrobial activity as a potential biocontrol agent.</title>
        <authorList>
            <person name="Li L."/>
            <person name="Zhao Y."/>
            <person name="Li B."/>
            <person name="Xie X."/>
        </authorList>
    </citation>
    <scope>NUCLEOTIDE SEQUENCE [LARGE SCALE GENOMIC DNA]</scope>
    <source>
        <strain evidence="4 5">ZF390</strain>
    </source>
</reference>
<dbReference type="PROSITE" id="PS50853">
    <property type="entry name" value="FN3"/>
    <property type="match status" value="4"/>
</dbReference>
<feature type="domain" description="SLH" evidence="3">
    <location>
        <begin position="1611"/>
        <end position="1674"/>
    </location>
</feature>
<sequence>METQNLKKFRMHSKWACGLLALVILFTTIPMFPVTALAATVTPEVEIMGGPGCSNSLGTQAGDNWGAWNATLGKGATNVYSDSGSNRYQCGVGEPIHRFVDLGASIKSDDYRVFVFVSGNFANNIIYVSNSAGSNNWQPTGTNLNTWKIARNLYYNDDYQDKWIEITENIDLKNFRYLESYGSQIFGGPASITQFGVRIIPKSRYLPGAPQINVGAAGQTSIGWVKDPVSVWIDGDAAPEGLNYYEYSLNGGAFQRYNGAFTVDGHGNNTIYARTVDLKNQKSDLSSAVVRIDKMAPNPPKIQVTGNSTDYAISLEPGSDDFSGISRTQYRIEGAVNQGWQDYYGVFHVNQNGQSTVYARTVDNVGNVSQEVSKDVLIDNIAPDRPNILVNNINWASNDKQFTVQDGHDSGGSGVLKSQYKIGDGAWVDYVSPVTVSQENVKIYARTIDRAGNISQVTEANSNIDKTPPTTPTITLSDLNYTNKDILVTLSSGQDTLSGVQKTQYRIGNGNWLDYTEPFSITQEGRTTIFARSLDLATNISNVVSADAKIDRQPPSKPVISVSTKEWTNKDIMVTVTDGVDAGSSDVLKSQYKIGDSGNWTDYVAPIPVGVENEKVYARTLDKAGNIGDEVMEQLKIDKTPPAKPVIQLSSGEWSSDDIQVSMTDTDDTLSGFLKNQYKIGEDGTWKDYDQQFSIPLEGQTTIYARAIDKAGNLSEETTKLLRIDKTPPTKPTISVSSSVYTADDVSFQISGSTDDLSDVHYEYRINDGTYQDGDHGLITTNGSSIITARAVDQAGNRSPEVQSIAKVDKIPPNIQFTPSERDWDKSTIKVDIKYTDSITGIAPNKRYYKVDHNSSSVTDWETATSDTITISIPNEGEWYLHAKASDNVGNVKEETTSYLRVQYPPEAPTLKVLSVREREAQLEWSLPNGQTLTDGYEYVLTNTTTGNTWTVSYPQNTFTDDSLQEGTEYEYVIQARNHVGTSVNSNKVHILTLPGAVSNIRVDSVGRNSTRAEVSFDTVQSATYYNISAVNQDTKQIDFHTTVTGSVYEQLDNLQPGTVYDVGITAVNSTGEGIQSHVSFLSLPDRATDFTSVQAQEDRIRLRWNTVSTATYYQLDRDTKSVYKDVYSEFEDVGLRPGTEYLYRISAENETGMGDFNEYNAITLPDQVTNFRTVTSDVYSLTTNWTPTQGAAGYMVRVNGETEILLAEDAQQFEFTSLPSGTLAELRIRAFNRSGYGKEQIIHSVTLPEQPTDIKAEHIGSQGATLSWKPQRGASKYSIKINGSTYIVSDTTVQVDGLEPGTIYTYSVASGNAGGFGQPVEQQLLTLPAPPLMRVKTQSATTVTFTWDSVKSAEKYHVGTREDEREQQTTKNEITFDHLQPGVIYNFYSNSENSTGMGLNNRYIHRMLPNSLSINDIKIIEVTEDSATIGWKPAPGSDSTKVYIGDKYIGETTDSTYTFSGLESGKNYEIRLEPVNSSGSGPTASVTVSTVPNADYTVNLKPDRYSIQFTWLFDRPNEIFVISYKGNEIYRGKSREFNWDGLTANTQYEVLMWTENESGKRSEPKKLETRTLKKKTSTEGGVGEGVTTVKPVVEKPSQSNIDAVNSTEKKKKNRFDDIDKTFNKDKINQLADNGILKGVNETTFEPNRPVTRVEFASMLVRSLKMPQVPDVSLSYKDINPSAWYIDPLKSAIKGQVARGFSSTVFAPDQLIKREQAAKMVNNVVKATPVLNSNIYSDTSNIVEWAREDVLGLTQDNLVQGYPDGSFRPKQSITRAEAAEMIFNMLEKR</sequence>
<dbReference type="Pfam" id="PF00395">
    <property type="entry name" value="SLH"/>
    <property type="match status" value="3"/>
</dbReference>
<evidence type="ECO:0000259" key="2">
    <source>
        <dbReference type="PROSITE" id="PS50853"/>
    </source>
</evidence>
<feature type="domain" description="Fibronectin type-III" evidence="2">
    <location>
        <begin position="1414"/>
        <end position="1494"/>
    </location>
</feature>
<dbReference type="Pfam" id="PF00041">
    <property type="entry name" value="fn3"/>
    <property type="match status" value="3"/>
</dbReference>
<dbReference type="Proteomes" id="UP000516384">
    <property type="component" value="Chromosome"/>
</dbReference>
<gene>
    <name evidence="4" type="ORF">IAQ67_14295</name>
</gene>
<proteinExistence type="predicted"/>
<dbReference type="InterPro" id="IPR036116">
    <property type="entry name" value="FN3_sf"/>
</dbReference>
<feature type="domain" description="Fibronectin type-III" evidence="2">
    <location>
        <begin position="1251"/>
        <end position="1331"/>
    </location>
</feature>
<organism evidence="4 5">
    <name type="scientific">Paenibacillus peoriae</name>
    <dbReference type="NCBI Taxonomy" id="59893"/>
    <lineage>
        <taxon>Bacteria</taxon>
        <taxon>Bacillati</taxon>
        <taxon>Bacillota</taxon>
        <taxon>Bacilli</taxon>
        <taxon>Bacillales</taxon>
        <taxon>Paenibacillaceae</taxon>
        <taxon>Paenibacillus</taxon>
    </lineage>
</organism>
<dbReference type="InterPro" id="IPR058094">
    <property type="entry name" value="Ig-like_OmpL47-like"/>
</dbReference>
<feature type="compositionally biased region" description="Basic and acidic residues" evidence="1">
    <location>
        <begin position="1559"/>
        <end position="1572"/>
    </location>
</feature>
<protein>
    <submittedName>
        <fullName evidence="4">Fibronectin type III domain-containing protein</fullName>
    </submittedName>
</protein>
<dbReference type="PROSITE" id="PS51272">
    <property type="entry name" value="SLH"/>
    <property type="match status" value="2"/>
</dbReference>
<dbReference type="InterPro" id="IPR013783">
    <property type="entry name" value="Ig-like_fold"/>
</dbReference>
<dbReference type="NCBIfam" id="NF047446">
    <property type="entry name" value="barrel_OmpL47"/>
    <property type="match status" value="4"/>
</dbReference>
<feature type="region of interest" description="Disordered" evidence="1">
    <location>
        <begin position="1559"/>
        <end position="1585"/>
    </location>
</feature>
<dbReference type="CDD" id="cd00063">
    <property type="entry name" value="FN3"/>
    <property type="match status" value="4"/>
</dbReference>
<feature type="domain" description="SLH" evidence="3">
    <location>
        <begin position="1733"/>
        <end position="1789"/>
    </location>
</feature>